<name>A0A067N841_BOTB1</name>
<dbReference type="Gene3D" id="3.80.10.10">
    <property type="entry name" value="Ribonuclease Inhibitor"/>
    <property type="match status" value="1"/>
</dbReference>
<proteinExistence type="predicted"/>
<protein>
    <submittedName>
        <fullName evidence="1">Uncharacterized protein</fullName>
    </submittedName>
</protein>
<dbReference type="Proteomes" id="UP000027195">
    <property type="component" value="Unassembled WGS sequence"/>
</dbReference>
<dbReference type="InParanoid" id="A0A067N841"/>
<dbReference type="AlphaFoldDB" id="A0A067N841"/>
<dbReference type="OrthoDB" id="8048523at2759"/>
<accession>A0A067N841</accession>
<organism evidence="1 2">
    <name type="scientific">Botryobasidium botryosum (strain FD-172 SS1)</name>
    <dbReference type="NCBI Taxonomy" id="930990"/>
    <lineage>
        <taxon>Eukaryota</taxon>
        <taxon>Fungi</taxon>
        <taxon>Dikarya</taxon>
        <taxon>Basidiomycota</taxon>
        <taxon>Agaricomycotina</taxon>
        <taxon>Agaricomycetes</taxon>
        <taxon>Cantharellales</taxon>
        <taxon>Botryobasidiaceae</taxon>
        <taxon>Botryobasidium</taxon>
    </lineage>
</organism>
<dbReference type="SUPFAM" id="SSF81383">
    <property type="entry name" value="F-box domain"/>
    <property type="match status" value="1"/>
</dbReference>
<dbReference type="EMBL" id="KL198018">
    <property type="protein sequence ID" value="KDQ19926.1"/>
    <property type="molecule type" value="Genomic_DNA"/>
</dbReference>
<gene>
    <name evidence="1" type="ORF">BOTBODRAFT_169967</name>
</gene>
<sequence length="612" mass="68427">MNSTAFDTALQLVRTLSEQLEAYRDTSVGMPVPEREHADDASGWICDECDAIVRARDFMFDVINAHTIPRLSELKSRHNNTTLIYRLPLDVLASIFKFVVDSDACELPSARPPLQLASVSRWWREVALGTPVLWTWIGTEAGSSDDLISIFLDRSKAAVLDVELAIDDEDSDFVTFPPREIVRKSRHRECVPRILKALVPHTSRLRSFSFKNVPDFHKEFFTSPAPQLVALCYAVHSGTECYAPTNIFAGHTPRLRDLQLISTHVALTSPIYTGLTKLHLGHILYRSCMIHDLIRVIKACPLLEELALSYIHFYTGDSEGGGFHMLSLPSVHEPIALVMLRRMEVRSLAREDAGEVFMSVVMPPSSLLVLPLYSHEDFNDVVLKARDNLKNLARIRSLRLTSPVRECHYSRASCELWGETASKRGLTLLHVPFDVRHATGVASPLFRSISQFFSIQIETLSLTGIPGDWSPDIPYAALFSSLPSLIKFSLESCALACSFLKVLIATPTSHLCPWLAKLYLANMSGLDTSLVEIAKSRGCLDGSRVGRLRKLALAECPLADECMELLKAYVQVKSTHKSFDLSPVRADIEFINPPHIIRIRSPEWNLPDDADA</sequence>
<evidence type="ECO:0000313" key="1">
    <source>
        <dbReference type="EMBL" id="KDQ19926.1"/>
    </source>
</evidence>
<dbReference type="InterPro" id="IPR036047">
    <property type="entry name" value="F-box-like_dom_sf"/>
</dbReference>
<dbReference type="HOGENOM" id="CLU_024199_1_2_1"/>
<evidence type="ECO:0000313" key="2">
    <source>
        <dbReference type="Proteomes" id="UP000027195"/>
    </source>
</evidence>
<reference evidence="2" key="1">
    <citation type="journal article" date="2014" name="Proc. Natl. Acad. Sci. U.S.A.">
        <title>Extensive sampling of basidiomycete genomes demonstrates inadequacy of the white-rot/brown-rot paradigm for wood decay fungi.</title>
        <authorList>
            <person name="Riley R."/>
            <person name="Salamov A.A."/>
            <person name="Brown D.W."/>
            <person name="Nagy L.G."/>
            <person name="Floudas D."/>
            <person name="Held B.W."/>
            <person name="Levasseur A."/>
            <person name="Lombard V."/>
            <person name="Morin E."/>
            <person name="Otillar R."/>
            <person name="Lindquist E.A."/>
            <person name="Sun H."/>
            <person name="LaButti K.M."/>
            <person name="Schmutz J."/>
            <person name="Jabbour D."/>
            <person name="Luo H."/>
            <person name="Baker S.E."/>
            <person name="Pisabarro A.G."/>
            <person name="Walton J.D."/>
            <person name="Blanchette R.A."/>
            <person name="Henrissat B."/>
            <person name="Martin F."/>
            <person name="Cullen D."/>
            <person name="Hibbett D.S."/>
            <person name="Grigoriev I.V."/>
        </authorList>
    </citation>
    <scope>NUCLEOTIDE SEQUENCE [LARGE SCALE GENOMIC DNA]</scope>
    <source>
        <strain evidence="2">FD-172 SS1</strain>
    </source>
</reference>
<dbReference type="SUPFAM" id="SSF52047">
    <property type="entry name" value="RNI-like"/>
    <property type="match status" value="1"/>
</dbReference>
<dbReference type="InterPro" id="IPR032675">
    <property type="entry name" value="LRR_dom_sf"/>
</dbReference>
<keyword evidence="2" id="KW-1185">Reference proteome</keyword>